<name>A0A7M7NXN1_STRPU</name>
<accession>A0A7M7NXN1</accession>
<dbReference type="InterPro" id="IPR038765">
    <property type="entry name" value="Papain-like_cys_pep_sf"/>
</dbReference>
<evidence type="ECO:0000313" key="2">
    <source>
        <dbReference type="EnsemblMetazoa" id="XP_030843285"/>
    </source>
</evidence>
<dbReference type="InterPro" id="IPR053041">
    <property type="entry name" value="Transglut-like_Superfamily_Mod"/>
</dbReference>
<dbReference type="OMA" id="MTFDIKQ"/>
<dbReference type="InterPro" id="IPR056564">
    <property type="entry name" value="Ig-like_KY"/>
</dbReference>
<keyword evidence="3" id="KW-1185">Reference proteome</keyword>
<evidence type="ECO:0000313" key="3">
    <source>
        <dbReference type="Proteomes" id="UP000007110"/>
    </source>
</evidence>
<dbReference type="InParanoid" id="A0A7M7NXN1"/>
<dbReference type="KEGG" id="spu:105445095"/>
<dbReference type="AlphaFoldDB" id="A0A7M7NXN1"/>
<reference evidence="2" key="2">
    <citation type="submission" date="2021-01" db="UniProtKB">
        <authorList>
            <consortium name="EnsemblMetazoa"/>
        </authorList>
    </citation>
    <scope>IDENTIFICATION</scope>
</reference>
<dbReference type="GeneID" id="105445095"/>
<sequence length="649" mass="73479">MSRLQTDIRNTEHAITKVKGQAVHVAVIVDEGSDEDIDDEDMDADLGMDPSQLAVFTSTNLWTTPTQSNDVIIVPLKEEYPSKRKRELFTDPSIFRQIDAHGLKLAQTVSLVCQPSFSALVNELTEFGTTELQKVRLISRWLTAQNCDEMDLNDVIDDTPLGVLKGLYHKKITFSTLFMRMCRYIGLQCVEICGIAKVKGYRAGQFISPKDPEVQHTWNSVRIDGFWHFIDCNWGVSHIAGSMAYDPFRFEYDEHYFLADPDVIILSHFPNDPAWQLLESPLSLDDFNVQVLLKPDFFQFGFSLRSHKNVIIDVPNGDLNVQIHCPAGFILSCRLSTVDGDRDVAVSGVPFDLYEFIHQVGDELMACYVRIPEAGQFNLTMYARRQYLDGELNIESYTEICRYLVRCHAPSRDNVPLPYSPADHWGPIGTMSAGLVPISHTSGVVVSNDGSEFNIRFKMTQPLRFTHTLTSYGVDDRQLVPYTMQRVVDEELVFTVTPPRTERYALHIYVHYSGLPKPSHLCSYLLVAHQVRQTVQPMPRPEGDVWGATSAFQSLGLTTFTNADALIVTRDPATEIIIGTQARILMSHEMTCNGRDMTQSAQPQFGEGFVTFVLQLPYSGYYYFKLMGKDTNDPSIPNSLLFNYLIRRD</sequence>
<dbReference type="EnsemblMetazoa" id="XM_030987425">
    <property type="protein sequence ID" value="XP_030843285"/>
    <property type="gene ID" value="LOC105445095"/>
</dbReference>
<protein>
    <recommendedName>
        <fullName evidence="1">KY-like immunoglobulin-like domain-containing protein</fullName>
    </recommendedName>
</protein>
<organism evidence="2 3">
    <name type="scientific">Strongylocentrotus purpuratus</name>
    <name type="common">Purple sea urchin</name>
    <dbReference type="NCBI Taxonomy" id="7668"/>
    <lineage>
        <taxon>Eukaryota</taxon>
        <taxon>Metazoa</taxon>
        <taxon>Echinodermata</taxon>
        <taxon>Eleutherozoa</taxon>
        <taxon>Echinozoa</taxon>
        <taxon>Echinoidea</taxon>
        <taxon>Euechinoidea</taxon>
        <taxon>Echinacea</taxon>
        <taxon>Camarodonta</taxon>
        <taxon>Echinidea</taxon>
        <taxon>Strongylocentrotidae</taxon>
        <taxon>Strongylocentrotus</taxon>
    </lineage>
</organism>
<dbReference type="SUPFAM" id="SSF54001">
    <property type="entry name" value="Cysteine proteinases"/>
    <property type="match status" value="1"/>
</dbReference>
<dbReference type="Proteomes" id="UP000007110">
    <property type="component" value="Unassembled WGS sequence"/>
</dbReference>
<feature type="domain" description="KY-like immunoglobulin-like" evidence="1">
    <location>
        <begin position="284"/>
        <end position="418"/>
    </location>
</feature>
<dbReference type="PANTHER" id="PTHR47020">
    <property type="entry name" value="HILLARIN"/>
    <property type="match status" value="1"/>
</dbReference>
<evidence type="ECO:0000259" key="1">
    <source>
        <dbReference type="Pfam" id="PF23265"/>
    </source>
</evidence>
<dbReference type="Pfam" id="PF23265">
    <property type="entry name" value="Ig-like_KY"/>
    <property type="match status" value="3"/>
</dbReference>
<dbReference type="OrthoDB" id="6129702at2759"/>
<feature type="domain" description="KY-like immunoglobulin-like" evidence="1">
    <location>
        <begin position="549"/>
        <end position="647"/>
    </location>
</feature>
<feature type="domain" description="KY-like immunoglobulin-like" evidence="1">
    <location>
        <begin position="434"/>
        <end position="539"/>
    </location>
</feature>
<reference evidence="3" key="1">
    <citation type="submission" date="2015-02" db="EMBL/GenBank/DDBJ databases">
        <title>Genome sequencing for Strongylocentrotus purpuratus.</title>
        <authorList>
            <person name="Murali S."/>
            <person name="Liu Y."/>
            <person name="Vee V."/>
            <person name="English A."/>
            <person name="Wang M."/>
            <person name="Skinner E."/>
            <person name="Han Y."/>
            <person name="Muzny D.M."/>
            <person name="Worley K.C."/>
            <person name="Gibbs R.A."/>
        </authorList>
    </citation>
    <scope>NUCLEOTIDE SEQUENCE</scope>
</reference>
<dbReference type="PANTHER" id="PTHR47020:SF1">
    <property type="entry name" value="HILLARIN"/>
    <property type="match status" value="1"/>
</dbReference>
<dbReference type="GO" id="GO:0005737">
    <property type="term" value="C:cytoplasm"/>
    <property type="evidence" value="ECO:0000318"/>
    <property type="project" value="GO_Central"/>
</dbReference>
<proteinExistence type="predicted"/>
<dbReference type="RefSeq" id="XP_030843285.1">
    <property type="nucleotide sequence ID" value="XM_030987425.1"/>
</dbReference>